<feature type="region of interest" description="Disordered" evidence="1">
    <location>
        <begin position="269"/>
        <end position="295"/>
    </location>
</feature>
<dbReference type="Pfam" id="PF13843">
    <property type="entry name" value="DDE_Tnp_1_7"/>
    <property type="match status" value="1"/>
</dbReference>
<sequence length="632" mass="70009">MALSGLVSFLCKSLFISQSTVNNRGSVASDLVLAKLLSKDNFFAVNSFPILSLGSFEDEALVTVYRDDPVAGATLISHFDVSFTNKVSLSLSGSSNSFNLLEFSFSQPVSTSKASVNRSVPASKNGTNNIEEATINSEKTSTNYYDVTLHEEPEESAVPEESVEPESVTASQIVKTVALSAKTVEDLFGPESEESEDDGERTQHIEGPNPENEHGTTCVAAAGDSASPSNSGQSDAAAEPATPLIPDVNDVLLPLHLNTEDVNVMKDGENADDYESFGSEADGSGSSDDERIERRQTGDEVLAGEEEMSLMDTAFIDCLDGSLSIEDMDQNTLHSMAWSPVSSEFEPDAHAFPGMSDQVARPSADIRANKDSPVELLFYFMPTYPWRHITRETNRYKKVHVDEKARQEHARLTREIRLKPGQTLRDFLRRLRVEPDYVPRELLCVMGLLAAHMLNPTRVFSDHWAMTDDGALSAGSFGHFIPRNRCTAILRDVHFCNNDTANKRDKWWKLRAVVDVLQERCLAAWTVSNVTSFDEGVLPATSNRNNTRMFMPDKPHRYSTKMFMTCDAVSAYCHSTVTYDFRFEIYIGKRQVDETASEAFDHKTRAAAGIRNLKAVLDEHGSGFRIIVVDRF</sequence>
<keyword evidence="4" id="KW-1185">Reference proteome</keyword>
<feature type="compositionally biased region" description="Low complexity" evidence="1">
    <location>
        <begin position="276"/>
        <end position="286"/>
    </location>
</feature>
<proteinExistence type="predicted"/>
<evidence type="ECO:0000313" key="4">
    <source>
        <dbReference type="Proteomes" id="UP000251314"/>
    </source>
</evidence>
<dbReference type="PANTHER" id="PTHR46599">
    <property type="entry name" value="PIGGYBAC TRANSPOSABLE ELEMENT-DERIVED PROTEIN 4"/>
    <property type="match status" value="1"/>
</dbReference>
<name>A0A329S1D1_9STRA</name>
<dbReference type="Proteomes" id="UP000251314">
    <property type="component" value="Unassembled WGS sequence"/>
</dbReference>
<feature type="region of interest" description="Disordered" evidence="1">
    <location>
        <begin position="185"/>
        <end position="241"/>
    </location>
</feature>
<evidence type="ECO:0000313" key="3">
    <source>
        <dbReference type="EMBL" id="RAW30531.1"/>
    </source>
</evidence>
<dbReference type="EMBL" id="MJFZ01000365">
    <property type="protein sequence ID" value="RAW30531.1"/>
    <property type="molecule type" value="Genomic_DNA"/>
</dbReference>
<feature type="domain" description="PiggyBac transposable element-derived protein" evidence="2">
    <location>
        <begin position="372"/>
        <end position="619"/>
    </location>
</feature>
<dbReference type="OrthoDB" id="10389600at2759"/>
<dbReference type="VEuPathDB" id="FungiDB:PC110_g13115"/>
<accession>A0A329S1D1</accession>
<organism evidence="3 4">
    <name type="scientific">Phytophthora cactorum</name>
    <dbReference type="NCBI Taxonomy" id="29920"/>
    <lineage>
        <taxon>Eukaryota</taxon>
        <taxon>Sar</taxon>
        <taxon>Stramenopiles</taxon>
        <taxon>Oomycota</taxon>
        <taxon>Peronosporomycetes</taxon>
        <taxon>Peronosporales</taxon>
        <taxon>Peronosporaceae</taxon>
        <taxon>Phytophthora</taxon>
    </lineage>
</organism>
<dbReference type="AlphaFoldDB" id="A0A329S1D1"/>
<dbReference type="PANTHER" id="PTHR46599:SF3">
    <property type="entry name" value="PIGGYBAC TRANSPOSABLE ELEMENT-DERIVED PROTEIN 4"/>
    <property type="match status" value="1"/>
</dbReference>
<gene>
    <name evidence="3" type="ORF">PC110_g13115</name>
</gene>
<comment type="caution">
    <text evidence="3">The sequence shown here is derived from an EMBL/GenBank/DDBJ whole genome shotgun (WGS) entry which is preliminary data.</text>
</comment>
<protein>
    <recommendedName>
        <fullName evidence="2">PiggyBac transposable element-derived protein domain-containing protein</fullName>
    </recommendedName>
</protein>
<dbReference type="InterPro" id="IPR029526">
    <property type="entry name" value="PGBD"/>
</dbReference>
<evidence type="ECO:0000256" key="1">
    <source>
        <dbReference type="SAM" id="MobiDB-lite"/>
    </source>
</evidence>
<dbReference type="STRING" id="29920.A0A329S1D1"/>
<evidence type="ECO:0000259" key="2">
    <source>
        <dbReference type="Pfam" id="PF13843"/>
    </source>
</evidence>
<reference evidence="3 4" key="1">
    <citation type="submission" date="2018-01" db="EMBL/GenBank/DDBJ databases">
        <title>Draft genome of the strawberry crown rot pathogen Phytophthora cactorum.</title>
        <authorList>
            <person name="Armitage A.D."/>
            <person name="Lysoe E."/>
            <person name="Nellist C.F."/>
            <person name="Harrison R.J."/>
            <person name="Brurberg M.B."/>
        </authorList>
    </citation>
    <scope>NUCLEOTIDE SEQUENCE [LARGE SCALE GENOMIC DNA]</scope>
    <source>
        <strain evidence="3 4">10300</strain>
    </source>
</reference>